<dbReference type="InterPro" id="IPR001173">
    <property type="entry name" value="Glyco_trans_2-like"/>
</dbReference>
<evidence type="ECO:0000313" key="2">
    <source>
        <dbReference type="EMBL" id="OGF30528.1"/>
    </source>
</evidence>
<dbReference type="PANTHER" id="PTHR43179">
    <property type="entry name" value="RHAMNOSYLTRANSFERASE WBBL"/>
    <property type="match status" value="1"/>
</dbReference>
<dbReference type="EMBL" id="MFFY01000047">
    <property type="protein sequence ID" value="OGF30528.1"/>
    <property type="molecule type" value="Genomic_DNA"/>
</dbReference>
<gene>
    <name evidence="2" type="ORF">A3H09_00835</name>
</gene>
<dbReference type="Gene3D" id="3.90.550.10">
    <property type="entry name" value="Spore Coat Polysaccharide Biosynthesis Protein SpsA, Chain A"/>
    <property type="match status" value="1"/>
</dbReference>
<dbReference type="PANTHER" id="PTHR43179:SF7">
    <property type="entry name" value="RHAMNOSYLTRANSFERASE WBBL"/>
    <property type="match status" value="1"/>
</dbReference>
<dbReference type="InterPro" id="IPR029044">
    <property type="entry name" value="Nucleotide-diphossugar_trans"/>
</dbReference>
<reference evidence="2 3" key="1">
    <citation type="journal article" date="2016" name="Nat. Commun.">
        <title>Thousands of microbial genomes shed light on interconnected biogeochemical processes in an aquifer system.</title>
        <authorList>
            <person name="Anantharaman K."/>
            <person name="Brown C.T."/>
            <person name="Hug L.A."/>
            <person name="Sharon I."/>
            <person name="Castelle C.J."/>
            <person name="Probst A.J."/>
            <person name="Thomas B.C."/>
            <person name="Singh A."/>
            <person name="Wilkins M.J."/>
            <person name="Karaoz U."/>
            <person name="Brodie E.L."/>
            <person name="Williams K.H."/>
            <person name="Hubbard S.S."/>
            <person name="Banfield J.F."/>
        </authorList>
    </citation>
    <scope>NUCLEOTIDE SEQUENCE [LARGE SCALE GENOMIC DNA]</scope>
</reference>
<feature type="domain" description="Glycosyltransferase 2-like" evidence="1">
    <location>
        <begin position="5"/>
        <end position="181"/>
    </location>
</feature>
<dbReference type="Pfam" id="PF00535">
    <property type="entry name" value="Glycos_transf_2"/>
    <property type="match status" value="1"/>
</dbReference>
<comment type="caution">
    <text evidence="2">The sequence shown here is derived from an EMBL/GenBank/DDBJ whole genome shotgun (WGS) entry which is preliminary data.</text>
</comment>
<proteinExistence type="predicted"/>
<dbReference type="SUPFAM" id="SSF53448">
    <property type="entry name" value="Nucleotide-diphospho-sugar transferases"/>
    <property type="match status" value="1"/>
</dbReference>
<dbReference type="AlphaFoldDB" id="A0A1F5SUY0"/>
<organism evidence="2 3">
    <name type="scientific">Candidatus Falkowbacteria bacterium RIFCSPLOWO2_12_FULL_45_13</name>
    <dbReference type="NCBI Taxonomy" id="1797991"/>
    <lineage>
        <taxon>Bacteria</taxon>
        <taxon>Candidatus Falkowiibacteriota</taxon>
    </lineage>
</organism>
<evidence type="ECO:0000313" key="3">
    <source>
        <dbReference type="Proteomes" id="UP000176915"/>
    </source>
</evidence>
<name>A0A1F5SUY0_9BACT</name>
<accession>A0A1F5SUY0</accession>
<dbReference type="CDD" id="cd04186">
    <property type="entry name" value="GT_2_like_c"/>
    <property type="match status" value="1"/>
</dbReference>
<protein>
    <recommendedName>
        <fullName evidence="1">Glycosyltransferase 2-like domain-containing protein</fullName>
    </recommendedName>
</protein>
<evidence type="ECO:0000259" key="1">
    <source>
        <dbReference type="Pfam" id="PF00535"/>
    </source>
</evidence>
<sequence length="275" mass="31342">MELVSVIIINYNTPAMTEKAIRSFINSAGGLNYKIILIDNNSSEKISGAALKDWPIKFIQNAENVGFAKAVNQGIRAATGDYILLLNSDAIVEAGTVIEMLEYLKNNTRTGIIGPKFVYPGGKNQVSSGKFPGFWSEFFRLSALHRILPFSAFNKNYKTIKSLDWVSGGCMLIKREVIRQLGGFDENYFFGAEDMDFCLRAKKRSWQVIYYPLVEVIHYHKFSAGGRRAVKAIKMERDGFDYFFKKNYPKKIISRQLIWQMHNFKILALNLLGYN</sequence>
<dbReference type="Proteomes" id="UP000176915">
    <property type="component" value="Unassembled WGS sequence"/>
</dbReference>